<proteinExistence type="predicted"/>
<reference evidence="1 2" key="1">
    <citation type="submission" date="2024-01" db="EMBL/GenBank/DDBJ databases">
        <title>The genomes of 5 underutilized Papilionoideae crops provide insights into root nodulation and disease resistanc.</title>
        <authorList>
            <person name="Yuan L."/>
        </authorList>
    </citation>
    <scope>NUCLEOTIDE SEQUENCE [LARGE SCALE GENOMIC DNA]</scope>
    <source>
        <strain evidence="1">ZHUSHIDOU_FW_LH</strain>
        <tissue evidence="1">Leaf</tissue>
    </source>
</reference>
<evidence type="ECO:0000313" key="2">
    <source>
        <dbReference type="Proteomes" id="UP001372338"/>
    </source>
</evidence>
<organism evidence="1 2">
    <name type="scientific">Crotalaria pallida</name>
    <name type="common">Smooth rattlebox</name>
    <name type="synonym">Crotalaria striata</name>
    <dbReference type="NCBI Taxonomy" id="3830"/>
    <lineage>
        <taxon>Eukaryota</taxon>
        <taxon>Viridiplantae</taxon>
        <taxon>Streptophyta</taxon>
        <taxon>Embryophyta</taxon>
        <taxon>Tracheophyta</taxon>
        <taxon>Spermatophyta</taxon>
        <taxon>Magnoliopsida</taxon>
        <taxon>eudicotyledons</taxon>
        <taxon>Gunneridae</taxon>
        <taxon>Pentapetalae</taxon>
        <taxon>rosids</taxon>
        <taxon>fabids</taxon>
        <taxon>Fabales</taxon>
        <taxon>Fabaceae</taxon>
        <taxon>Papilionoideae</taxon>
        <taxon>50 kb inversion clade</taxon>
        <taxon>genistoids sensu lato</taxon>
        <taxon>core genistoids</taxon>
        <taxon>Crotalarieae</taxon>
        <taxon>Crotalaria</taxon>
    </lineage>
</organism>
<accession>A0AAN9I5J0</accession>
<dbReference type="EMBL" id="JAYWIO010000004">
    <property type="protein sequence ID" value="KAK7268268.1"/>
    <property type="molecule type" value="Genomic_DNA"/>
</dbReference>
<name>A0AAN9I5J0_CROPI</name>
<sequence length="70" mass="7677">MADTGHWHKFIQVTIDNILCLPRPVSYVISLSPPNTLPDVGFHLETAHTPTPTPTSQLSVISVMSSWVPP</sequence>
<comment type="caution">
    <text evidence="1">The sequence shown here is derived from an EMBL/GenBank/DDBJ whole genome shotgun (WGS) entry which is preliminary data.</text>
</comment>
<evidence type="ECO:0000313" key="1">
    <source>
        <dbReference type="EMBL" id="KAK7268268.1"/>
    </source>
</evidence>
<protein>
    <submittedName>
        <fullName evidence="1">Uncharacterized protein</fullName>
    </submittedName>
</protein>
<keyword evidence="2" id="KW-1185">Reference proteome</keyword>
<dbReference type="Proteomes" id="UP001372338">
    <property type="component" value="Unassembled WGS sequence"/>
</dbReference>
<dbReference type="AlphaFoldDB" id="A0AAN9I5J0"/>
<gene>
    <name evidence="1" type="ORF">RIF29_20964</name>
</gene>